<evidence type="ECO:0000256" key="2">
    <source>
        <dbReference type="ARBA" id="ARBA00022991"/>
    </source>
</evidence>
<dbReference type="InterPro" id="IPR036155">
    <property type="entry name" value="Crypto/Photolyase_N_sf"/>
</dbReference>
<dbReference type="InterPro" id="IPR002081">
    <property type="entry name" value="Cryptochrome/DNA_photolyase_1"/>
</dbReference>
<organism evidence="5 6">
    <name type="scientific">Salmo trutta</name>
    <name type="common">Brown trout</name>
    <dbReference type="NCBI Taxonomy" id="8032"/>
    <lineage>
        <taxon>Eukaryota</taxon>
        <taxon>Metazoa</taxon>
        <taxon>Chordata</taxon>
        <taxon>Craniata</taxon>
        <taxon>Vertebrata</taxon>
        <taxon>Euteleostomi</taxon>
        <taxon>Actinopterygii</taxon>
        <taxon>Neopterygii</taxon>
        <taxon>Teleostei</taxon>
        <taxon>Protacanthopterygii</taxon>
        <taxon>Salmoniformes</taxon>
        <taxon>Salmonidae</taxon>
        <taxon>Salmoninae</taxon>
        <taxon>Salmo</taxon>
    </lineage>
</organism>
<keyword evidence="6" id="KW-1185">Reference proteome</keyword>
<dbReference type="GO" id="GO:0005737">
    <property type="term" value="C:cytoplasm"/>
    <property type="evidence" value="ECO:0007669"/>
    <property type="project" value="TreeGrafter"/>
</dbReference>
<dbReference type="InterPro" id="IPR014729">
    <property type="entry name" value="Rossmann-like_a/b/a_fold"/>
</dbReference>
<evidence type="ECO:0000313" key="5">
    <source>
        <dbReference type="Ensembl" id="ENSSTUP00000097739.1"/>
    </source>
</evidence>
<dbReference type="GO" id="GO:0043153">
    <property type="term" value="P:entrainment of circadian clock by photoperiod"/>
    <property type="evidence" value="ECO:0007669"/>
    <property type="project" value="TreeGrafter"/>
</dbReference>
<dbReference type="PANTHER" id="PTHR11455">
    <property type="entry name" value="CRYPTOCHROME"/>
    <property type="match status" value="1"/>
</dbReference>
<comment type="cofactor">
    <cofactor evidence="3">
        <name>FAD</name>
        <dbReference type="ChEBI" id="CHEBI:57692"/>
    </cofactor>
    <text evidence="3">Binds 1 FAD per subunit.</text>
</comment>
<dbReference type="GO" id="GO:0071949">
    <property type="term" value="F:FAD binding"/>
    <property type="evidence" value="ECO:0007669"/>
    <property type="project" value="TreeGrafter"/>
</dbReference>
<dbReference type="SUPFAM" id="SSF52425">
    <property type="entry name" value="Cryptochrome/photolyase, N-terminal domain"/>
    <property type="match status" value="1"/>
</dbReference>
<comment type="similarity">
    <text evidence="1">Belongs to the DNA photolyase class-1 family.</text>
</comment>
<dbReference type="GO" id="GO:0005634">
    <property type="term" value="C:nucleus"/>
    <property type="evidence" value="ECO:0007669"/>
    <property type="project" value="TreeGrafter"/>
</dbReference>
<dbReference type="AlphaFoldDB" id="A0A674DQC7"/>
<dbReference type="GO" id="GO:0032922">
    <property type="term" value="P:circadian regulation of gene expression"/>
    <property type="evidence" value="ECO:0007669"/>
    <property type="project" value="TreeGrafter"/>
</dbReference>
<dbReference type="Ensembl" id="ENSSTUT00000104944.1">
    <property type="protein sequence ID" value="ENSSTUP00000097739.1"/>
    <property type="gene ID" value="ENSSTUG00000043903.1"/>
</dbReference>
<keyword evidence="3" id="KW-0285">Flavoprotein</keyword>
<evidence type="ECO:0000259" key="4">
    <source>
        <dbReference type="PROSITE" id="PS51645"/>
    </source>
</evidence>
<evidence type="ECO:0000256" key="3">
    <source>
        <dbReference type="PIRSR" id="PIRSR602081-1"/>
    </source>
</evidence>
<proteinExistence type="inferred from homology"/>
<dbReference type="InterPro" id="IPR006050">
    <property type="entry name" value="DNA_photolyase_N"/>
</dbReference>
<dbReference type="InterPro" id="IPR036134">
    <property type="entry name" value="Crypto/Photolyase_FAD-like_sf"/>
</dbReference>
<dbReference type="GO" id="GO:0003677">
    <property type="term" value="F:DNA binding"/>
    <property type="evidence" value="ECO:0007669"/>
    <property type="project" value="TreeGrafter"/>
</dbReference>
<reference evidence="5" key="2">
    <citation type="submission" date="2025-09" db="UniProtKB">
        <authorList>
            <consortium name="Ensembl"/>
        </authorList>
    </citation>
    <scope>IDENTIFICATION</scope>
</reference>
<keyword evidence="3" id="KW-0274">FAD</keyword>
<accession>A0A674DQC7</accession>
<keyword evidence="2" id="KW-0157">Chromophore</keyword>
<sequence length="363" mass="40421">LSYRYQSRKGLRLHDNMSLVAALESSARVYPVFILDMRTGAVRWRFPLQISGLDTSLLQALGSRLYVLQGPYQGTVMRLVAQWGITQLSKDTEIEPHYTQLDQQHRIMAREQGLNIHATVAHTLYDVKSPTEGKPPLTYKNTCPSPVAEEYSEGGYRVPSVEDLGIEGQSDVLWPGGESHALMRLQSTGGWWHLNWGEQGLVANFSKPRTIPNSLLPSTTGLSPYLSLGCLSVRSTRIFCPMALEEVLLQACCIINNDYPLLMVSHQEASQRNLDLMRQICNEQENTTLLTRDVADDPMEIRLKRDGVVADEERGAKSFSSDTNSPVGVAVCIPKPLHGDSVLTITELSDSPFHCQCPHTQCL</sequence>
<dbReference type="Gene3D" id="3.40.50.620">
    <property type="entry name" value="HUPs"/>
    <property type="match status" value="2"/>
</dbReference>
<dbReference type="GeneTree" id="ENSGT00940000165883"/>
<name>A0A674DQC7_SALTR</name>
<dbReference type="Gene3D" id="1.25.40.80">
    <property type="match status" value="2"/>
</dbReference>
<protein>
    <submittedName>
        <fullName evidence="5">Cryptochrome circadian regulator 4</fullName>
    </submittedName>
</protein>
<dbReference type="PANTHER" id="PTHR11455:SF63">
    <property type="entry name" value="PHOTOLYASE_CRYPTOCHROME ALPHA_BETA DOMAIN-CONTAINING PROTEIN"/>
    <property type="match status" value="1"/>
</dbReference>
<evidence type="ECO:0000313" key="6">
    <source>
        <dbReference type="Proteomes" id="UP000472277"/>
    </source>
</evidence>
<evidence type="ECO:0000256" key="1">
    <source>
        <dbReference type="ARBA" id="ARBA00005862"/>
    </source>
</evidence>
<reference evidence="5" key="1">
    <citation type="submission" date="2025-08" db="UniProtKB">
        <authorList>
            <consortium name="Ensembl"/>
        </authorList>
    </citation>
    <scope>IDENTIFICATION</scope>
</reference>
<dbReference type="PROSITE" id="PS51645">
    <property type="entry name" value="PHR_CRY_ALPHA_BETA"/>
    <property type="match status" value="1"/>
</dbReference>
<dbReference type="GO" id="GO:0045892">
    <property type="term" value="P:negative regulation of DNA-templated transcription"/>
    <property type="evidence" value="ECO:0007669"/>
    <property type="project" value="TreeGrafter"/>
</dbReference>
<dbReference type="Pfam" id="PF00875">
    <property type="entry name" value="DNA_photolyase"/>
    <property type="match status" value="1"/>
</dbReference>
<dbReference type="SUPFAM" id="SSF48173">
    <property type="entry name" value="Cryptochrome/photolyase FAD-binding domain"/>
    <property type="match status" value="1"/>
</dbReference>
<feature type="binding site" evidence="3">
    <location>
        <begin position="219"/>
        <end position="223"/>
    </location>
    <ligand>
        <name>FAD</name>
        <dbReference type="ChEBI" id="CHEBI:57692"/>
    </ligand>
</feature>
<dbReference type="Proteomes" id="UP000472277">
    <property type="component" value="Chromosome 14"/>
</dbReference>
<feature type="domain" description="Photolyase/cryptochrome alpha/beta" evidence="4">
    <location>
        <begin position="1"/>
        <end position="124"/>
    </location>
</feature>